<dbReference type="EMBL" id="JACHJQ010000005">
    <property type="protein sequence ID" value="MBB4908469.1"/>
    <property type="molecule type" value="Genomic_DNA"/>
</dbReference>
<sequence>MSRVVINNSRRRGERSPTTTNTNRPHSVKSATTSPASALPHSSTVDDGETANVSYGKEKVGDEYGFALHTEQRG</sequence>
<organism evidence="2 3">
    <name type="scientific">Actinophytocola algeriensis</name>
    <dbReference type="NCBI Taxonomy" id="1768010"/>
    <lineage>
        <taxon>Bacteria</taxon>
        <taxon>Bacillati</taxon>
        <taxon>Actinomycetota</taxon>
        <taxon>Actinomycetes</taxon>
        <taxon>Pseudonocardiales</taxon>
        <taxon>Pseudonocardiaceae</taxon>
    </lineage>
</organism>
<accession>A0A7W7Q7L1</accession>
<evidence type="ECO:0000256" key="1">
    <source>
        <dbReference type="SAM" id="MobiDB-lite"/>
    </source>
</evidence>
<gene>
    <name evidence="2" type="ORF">FHR82_004722</name>
</gene>
<evidence type="ECO:0000313" key="2">
    <source>
        <dbReference type="EMBL" id="MBB4908469.1"/>
    </source>
</evidence>
<feature type="compositionally biased region" description="Polar residues" evidence="1">
    <location>
        <begin position="16"/>
        <end position="45"/>
    </location>
</feature>
<feature type="region of interest" description="Disordered" evidence="1">
    <location>
        <begin position="1"/>
        <end position="74"/>
    </location>
</feature>
<dbReference type="RefSeq" id="WP_184812620.1">
    <property type="nucleotide sequence ID" value="NZ_JACHJQ010000005.1"/>
</dbReference>
<evidence type="ECO:0000313" key="3">
    <source>
        <dbReference type="Proteomes" id="UP000520767"/>
    </source>
</evidence>
<proteinExistence type="predicted"/>
<keyword evidence="3" id="KW-1185">Reference proteome</keyword>
<dbReference type="Proteomes" id="UP000520767">
    <property type="component" value="Unassembled WGS sequence"/>
</dbReference>
<reference evidence="2 3" key="1">
    <citation type="submission" date="2020-08" db="EMBL/GenBank/DDBJ databases">
        <title>Genomic Encyclopedia of Type Strains, Phase III (KMG-III): the genomes of soil and plant-associated and newly described type strains.</title>
        <authorList>
            <person name="Whitman W."/>
        </authorList>
    </citation>
    <scope>NUCLEOTIDE SEQUENCE [LARGE SCALE GENOMIC DNA]</scope>
    <source>
        <strain evidence="2 3">CECT 8960</strain>
    </source>
</reference>
<comment type="caution">
    <text evidence="2">The sequence shown here is derived from an EMBL/GenBank/DDBJ whole genome shotgun (WGS) entry which is preliminary data.</text>
</comment>
<dbReference type="AlphaFoldDB" id="A0A7W7Q7L1"/>
<name>A0A7W7Q7L1_9PSEU</name>
<protein>
    <submittedName>
        <fullName evidence="2">Uncharacterized protein</fullName>
    </submittedName>
</protein>